<dbReference type="AlphaFoldDB" id="A0A7G7VJ05"/>
<dbReference type="GO" id="GO:0030789">
    <property type="term" value="F:precorrin-3B C17-methyltransferase activity"/>
    <property type="evidence" value="ECO:0007669"/>
    <property type="project" value="UniProtKB-EC"/>
</dbReference>
<keyword evidence="8" id="KW-1185">Reference proteome</keyword>
<dbReference type="KEGG" id="stim:H1B31_09595"/>
<comment type="pathway">
    <text evidence="1">Cofactor biosynthesis; adenosylcobalamin biosynthesis.</text>
</comment>
<dbReference type="UniPathway" id="UPA00148"/>
<dbReference type="Proteomes" id="UP000515480">
    <property type="component" value="Chromosome"/>
</dbReference>
<dbReference type="EC" id="2.1.1.131" evidence="7"/>
<keyword evidence="2" id="KW-0169">Cobalamin biosynthesis</keyword>
<dbReference type="CDD" id="cd11646">
    <property type="entry name" value="Precorrin_3B_C17_MT"/>
    <property type="match status" value="1"/>
</dbReference>
<accession>A0A7G7VJ05</accession>
<organism evidence="7 8">
    <name type="scientific">Selenomonas timonae</name>
    <dbReference type="NCBI Taxonomy" id="2754044"/>
    <lineage>
        <taxon>Bacteria</taxon>
        <taxon>Bacillati</taxon>
        <taxon>Bacillota</taxon>
        <taxon>Negativicutes</taxon>
        <taxon>Selenomonadales</taxon>
        <taxon>Selenomonadaceae</taxon>
        <taxon>Selenomonas</taxon>
    </lineage>
</organism>
<proteinExistence type="predicted"/>
<dbReference type="InterPro" id="IPR000878">
    <property type="entry name" value="4pyrrol_Mease"/>
</dbReference>
<dbReference type="InterPro" id="IPR051810">
    <property type="entry name" value="Precorrin_MeTrfase"/>
</dbReference>
<dbReference type="Gene3D" id="3.40.1010.10">
    <property type="entry name" value="Cobalt-precorrin-4 Transmethylase, Domain 1"/>
    <property type="match status" value="1"/>
</dbReference>
<sequence length="251" mass="27012">MGKISVVGIGPGSLDDMTYRARRTIEEATTVVGYKRYVDLIAELVEGKKVLDTGMTQEIDRCRAALKEASAGETVVVISSGDAGIYGMAGLVLELLVKMDEAERPEFGGVIPGVSAMSAAAGLLGAPIMHDFVVISLSDLLTPWEIIQERAELAAKGDFVTALYNPRSNKRVGQINAVQEIFLRHRAPETPVGIVTGASRANESTLISTLGVFTKEDINMFSLVIIGNSKTRTVGDWMITPRGYQKREPGL</sequence>
<keyword evidence="4 7" id="KW-0808">Transferase</keyword>
<feature type="domain" description="Tetrapyrrole methylase" evidence="6">
    <location>
        <begin position="3"/>
        <end position="211"/>
    </location>
</feature>
<gene>
    <name evidence="7" type="primary">cobJ</name>
    <name evidence="7" type="ORF">H1B31_09595</name>
</gene>
<dbReference type="PANTHER" id="PTHR47036:SF1">
    <property type="entry name" value="COBALT-FACTOR III C(17)-METHYLTRANSFERASE-RELATED"/>
    <property type="match status" value="1"/>
</dbReference>
<evidence type="ECO:0000259" key="6">
    <source>
        <dbReference type="Pfam" id="PF00590"/>
    </source>
</evidence>
<evidence type="ECO:0000313" key="7">
    <source>
        <dbReference type="EMBL" id="QNH54098.1"/>
    </source>
</evidence>
<keyword evidence="3 7" id="KW-0489">Methyltransferase</keyword>
<evidence type="ECO:0000256" key="1">
    <source>
        <dbReference type="ARBA" id="ARBA00004953"/>
    </source>
</evidence>
<evidence type="ECO:0000313" key="8">
    <source>
        <dbReference type="Proteomes" id="UP000515480"/>
    </source>
</evidence>
<dbReference type="InterPro" id="IPR014776">
    <property type="entry name" value="4pyrrole_Mease_sub2"/>
</dbReference>
<dbReference type="RefSeq" id="WP_185980157.1">
    <property type="nucleotide sequence ID" value="NZ_CP060204.1"/>
</dbReference>
<dbReference type="Gene3D" id="3.30.950.10">
    <property type="entry name" value="Methyltransferase, Cobalt-precorrin-4 Transmethylase, Domain 2"/>
    <property type="match status" value="1"/>
</dbReference>
<name>A0A7G7VJ05_9FIRM</name>
<evidence type="ECO:0000256" key="3">
    <source>
        <dbReference type="ARBA" id="ARBA00022603"/>
    </source>
</evidence>
<keyword evidence="5" id="KW-0949">S-adenosyl-L-methionine</keyword>
<evidence type="ECO:0000256" key="2">
    <source>
        <dbReference type="ARBA" id="ARBA00022573"/>
    </source>
</evidence>
<dbReference type="InterPro" id="IPR035996">
    <property type="entry name" value="4pyrrol_Methylase_sf"/>
</dbReference>
<protein>
    <submittedName>
        <fullName evidence="7">Precorrin-3B C(17)-methyltransferase</fullName>
        <ecNumber evidence="7">2.1.1.131</ecNumber>
    </submittedName>
</protein>
<dbReference type="GO" id="GO:0009236">
    <property type="term" value="P:cobalamin biosynthetic process"/>
    <property type="evidence" value="ECO:0007669"/>
    <property type="project" value="UniProtKB-UniPathway"/>
</dbReference>
<dbReference type="InterPro" id="IPR014777">
    <property type="entry name" value="4pyrrole_Mease_sub1"/>
</dbReference>
<dbReference type="SUPFAM" id="SSF53790">
    <property type="entry name" value="Tetrapyrrole methylase"/>
    <property type="match status" value="1"/>
</dbReference>
<dbReference type="GO" id="GO:0032259">
    <property type="term" value="P:methylation"/>
    <property type="evidence" value="ECO:0007669"/>
    <property type="project" value="UniProtKB-KW"/>
</dbReference>
<evidence type="ECO:0000256" key="4">
    <source>
        <dbReference type="ARBA" id="ARBA00022679"/>
    </source>
</evidence>
<dbReference type="InterPro" id="IPR006363">
    <property type="entry name" value="Cbl_synth_CobJ/CibH_dom"/>
</dbReference>
<dbReference type="EMBL" id="CP060204">
    <property type="protein sequence ID" value="QNH54098.1"/>
    <property type="molecule type" value="Genomic_DNA"/>
</dbReference>
<reference evidence="7 8" key="1">
    <citation type="submission" date="2020-07" db="EMBL/GenBank/DDBJ databases">
        <title>Complete genome and description of Selenomonas timonensis sp. nov., a new bacterium isolated from a gingivitis subject.</title>
        <authorList>
            <person name="Antezack A."/>
        </authorList>
    </citation>
    <scope>NUCLEOTIDE SEQUENCE [LARGE SCALE GENOMIC DNA]</scope>
    <source>
        <strain evidence="7 8">Marseille-Q3039</strain>
    </source>
</reference>
<dbReference type="NCBIfam" id="TIGR01466">
    <property type="entry name" value="cobJ_cbiH"/>
    <property type="match status" value="1"/>
</dbReference>
<evidence type="ECO:0000256" key="5">
    <source>
        <dbReference type="ARBA" id="ARBA00022691"/>
    </source>
</evidence>
<dbReference type="Pfam" id="PF00590">
    <property type="entry name" value="TP_methylase"/>
    <property type="match status" value="1"/>
</dbReference>
<dbReference type="PANTHER" id="PTHR47036">
    <property type="entry name" value="COBALT-FACTOR III C(17)-METHYLTRANSFERASE-RELATED"/>
    <property type="match status" value="1"/>
</dbReference>